<organism evidence="2">
    <name type="scientific">Rhodococcus erythropolis</name>
    <name type="common">Arthrobacter picolinophilus</name>
    <dbReference type="NCBI Taxonomy" id="1833"/>
    <lineage>
        <taxon>Bacteria</taxon>
        <taxon>Bacillati</taxon>
        <taxon>Actinomycetota</taxon>
        <taxon>Actinomycetes</taxon>
        <taxon>Mycobacteriales</taxon>
        <taxon>Nocardiaceae</taxon>
        <taxon>Rhodococcus</taxon>
        <taxon>Rhodococcus erythropolis group</taxon>
    </lineage>
</organism>
<evidence type="ECO:0000256" key="1">
    <source>
        <dbReference type="SAM" id="MobiDB-lite"/>
    </source>
</evidence>
<proteinExistence type="predicted"/>
<name>Q6XNA4_RHOER</name>
<dbReference type="AlphaFoldDB" id="Q6XNA4"/>
<evidence type="ECO:0000313" key="2">
    <source>
        <dbReference type="EMBL" id="AAP73927.1"/>
    </source>
</evidence>
<gene>
    <name evidence="2" type="ORF">PBD2.042</name>
</gene>
<sequence>MPQTMKRHSDEPGEGLGTPDSPEICAKIIRRYATLREEYLNGKSDSDFNSSSTTDQERWLMCEIGGLRKAADLLSADTSDTLIGLPSRYWDQWPGMVDEIRSGHVENRDREHGAPPADPAQDLELSSRETQSQFELSCDACGTDVQTQQTHELPAPWADGWTQSHGENYCPLCTFVRQQTWGTTLTTE</sequence>
<dbReference type="EMBL" id="AY223810">
    <property type="protein sequence ID" value="AAP73927.1"/>
    <property type="molecule type" value="Genomic_DNA"/>
</dbReference>
<feature type="region of interest" description="Disordered" evidence="1">
    <location>
        <begin position="106"/>
        <end position="129"/>
    </location>
</feature>
<geneLocation type="plasmid" evidence="2">
    <name>pBD2</name>
</geneLocation>
<feature type="region of interest" description="Disordered" evidence="1">
    <location>
        <begin position="1"/>
        <end position="22"/>
    </location>
</feature>
<protein>
    <submittedName>
        <fullName evidence="2">Uncharacterized protein</fullName>
    </submittedName>
</protein>
<accession>Q6XNA4</accession>
<keyword evidence="2" id="KW-0614">Plasmid</keyword>
<reference evidence="2" key="1">
    <citation type="journal article" date="2003" name="J. Bacteriol.">
        <title>Complete nucleotide sequence and genetic organization of the 210-kilobase linear plasmid of Rhodococcus erythropolis BD2.</title>
        <authorList>
            <person name="Stecker C."/>
            <person name="Johann A."/>
            <person name="Herzberg C."/>
            <person name="Averhoff B."/>
            <person name="Gottschalk G."/>
        </authorList>
    </citation>
    <scope>NUCLEOTIDE SEQUENCE</scope>
    <source>
        <strain evidence="2">BD2</strain>
        <plasmid evidence="2">pBD2</plasmid>
    </source>
</reference>